<name>A0A2N5ZGQ9_MUIH1</name>
<accession>A0A2N5ZGQ9</accession>
<comment type="caution">
    <text evidence="1">The sequence shown here is derived from an EMBL/GenBank/DDBJ whole genome shotgun (WGS) entry which is preliminary data.</text>
</comment>
<reference evidence="1 2" key="1">
    <citation type="submission" date="2017-11" db="EMBL/GenBank/DDBJ databases">
        <title>Genome-resolved metagenomics identifies genetic mobility, metabolic interactions, and unexpected diversity in perchlorate-reducing communities.</title>
        <authorList>
            <person name="Barnum T.P."/>
            <person name="Figueroa I.A."/>
            <person name="Carlstrom C.I."/>
            <person name="Lucas L.N."/>
            <person name="Engelbrektson A.L."/>
            <person name="Coates J.D."/>
        </authorList>
    </citation>
    <scope>NUCLEOTIDE SEQUENCE [LARGE SCALE GENOMIC DNA]</scope>
    <source>
        <strain evidence="1">BM706</strain>
    </source>
</reference>
<dbReference type="EMBL" id="PKTG01000082">
    <property type="protein sequence ID" value="PLX17802.1"/>
    <property type="molecule type" value="Genomic_DNA"/>
</dbReference>
<protein>
    <submittedName>
        <fullName evidence="1">Uncharacterized protein</fullName>
    </submittedName>
</protein>
<proteinExistence type="predicted"/>
<gene>
    <name evidence="1" type="ORF">C0601_06280</name>
</gene>
<dbReference type="AlphaFoldDB" id="A0A2N5ZGQ9"/>
<evidence type="ECO:0000313" key="1">
    <source>
        <dbReference type="EMBL" id="PLX17802.1"/>
    </source>
</evidence>
<organism evidence="1 2">
    <name type="scientific">Muiribacterium halophilum</name>
    <dbReference type="NCBI Taxonomy" id="2053465"/>
    <lineage>
        <taxon>Bacteria</taxon>
        <taxon>Candidatus Muiribacteriota</taxon>
        <taxon>Candidatus Muiribacteriia</taxon>
        <taxon>Candidatus Muiribacteriales</taxon>
        <taxon>Candidatus Muiribacteriaceae</taxon>
        <taxon>Candidatus Muiribacterium</taxon>
    </lineage>
</organism>
<sequence length="354" mass="38972">MKRILILFLIITVMLLADSVDEQLKQSGYKNVLESLHQDKQTNVRYRSVYPDENRDSKKTVADQIYGDDYVIRSADEDGSTLKDRIVMYYPAIQGPSLLVLTGLVNTVSARSLKKGSYSIGGRFIYSKITKSKGTDIDFQEGEKAEVTSFYVNAAMGVSDNFEIGYMLPVHKLEVIDDNLYPYNASESGAGDVAIRGKFSFPFNNDMGNAAVGFGVKLPSGNDEKLSPTGVTGEPDLEVLGAVSGKFGTMTGHINLIYSFTGNGDVPNKPFTFSDDKFTFNVGIDYSKNENVSLMMEINGEDWGSFGDRADLVAGVRAKMGEKLNGEIAFPLSIHNNQYYGYDFKLIVGASYTF</sequence>
<dbReference type="Proteomes" id="UP000234857">
    <property type="component" value="Unassembled WGS sequence"/>
</dbReference>
<evidence type="ECO:0000313" key="2">
    <source>
        <dbReference type="Proteomes" id="UP000234857"/>
    </source>
</evidence>